<evidence type="ECO:0000313" key="3">
    <source>
        <dbReference type="Proteomes" id="UP000316560"/>
    </source>
</evidence>
<keyword evidence="1" id="KW-0812">Transmembrane</keyword>
<name>A0A8H2KAQ9_9MICO</name>
<comment type="caution">
    <text evidence="2">The sequence shown here is derived from an EMBL/GenBank/DDBJ whole genome shotgun (WGS) entry which is preliminary data.</text>
</comment>
<accession>A0A8H2KAQ9</accession>
<dbReference type="Proteomes" id="UP000316560">
    <property type="component" value="Unassembled WGS sequence"/>
</dbReference>
<reference evidence="2 3" key="1">
    <citation type="submission" date="2019-06" db="EMBL/GenBank/DDBJ databases">
        <title>Sequencing the genomes of 1000 actinobacteria strains.</title>
        <authorList>
            <person name="Klenk H.-P."/>
        </authorList>
    </citation>
    <scope>NUCLEOTIDE SEQUENCE [LARGE SCALE GENOMIC DNA]</scope>
    <source>
        <strain evidence="2 3">DSM 21947</strain>
    </source>
</reference>
<evidence type="ECO:0000313" key="2">
    <source>
        <dbReference type="EMBL" id="TQO20771.1"/>
    </source>
</evidence>
<sequence length="71" mass="7527">MISRTHSVHAVAVRRIVPMAVVIGLVISLMGAFGVISAQSVAAYTGSEFKPGLIISDSEFYKSDAMSDARI</sequence>
<dbReference type="RefSeq" id="WP_141991036.1">
    <property type="nucleotide sequence ID" value="NZ_VFRA01000001.1"/>
</dbReference>
<keyword evidence="3" id="KW-1185">Reference proteome</keyword>
<keyword evidence="1" id="KW-0472">Membrane</keyword>
<dbReference type="EMBL" id="VFRA01000001">
    <property type="protein sequence ID" value="TQO20771.1"/>
    <property type="molecule type" value="Genomic_DNA"/>
</dbReference>
<dbReference type="AlphaFoldDB" id="A0A8H2KAQ9"/>
<feature type="transmembrane region" description="Helical" evidence="1">
    <location>
        <begin position="12"/>
        <end position="36"/>
    </location>
</feature>
<keyword evidence="1" id="KW-1133">Transmembrane helix</keyword>
<organism evidence="2 3">
    <name type="scientific">Rhodoglobus vestalii</name>
    <dbReference type="NCBI Taxonomy" id="193384"/>
    <lineage>
        <taxon>Bacteria</taxon>
        <taxon>Bacillati</taxon>
        <taxon>Actinomycetota</taxon>
        <taxon>Actinomycetes</taxon>
        <taxon>Micrococcales</taxon>
        <taxon>Microbacteriaceae</taxon>
        <taxon>Rhodoglobus</taxon>
    </lineage>
</organism>
<protein>
    <submittedName>
        <fullName evidence="2">Uncharacterized protein</fullName>
    </submittedName>
</protein>
<proteinExistence type="predicted"/>
<evidence type="ECO:0000256" key="1">
    <source>
        <dbReference type="SAM" id="Phobius"/>
    </source>
</evidence>
<gene>
    <name evidence="2" type="ORF">FB472_2423</name>
</gene>